<dbReference type="SUPFAM" id="SSF51126">
    <property type="entry name" value="Pectin lyase-like"/>
    <property type="match status" value="1"/>
</dbReference>
<dbReference type="InterPro" id="IPR006626">
    <property type="entry name" value="PbH1"/>
</dbReference>
<feature type="domain" description="Right handed beta helix" evidence="1">
    <location>
        <begin position="177"/>
        <end position="296"/>
    </location>
</feature>
<sequence>MISNKALSEICVTTNEECKLKIDSKIKEGFLLKNLVFSDEEVKEESNYNKKINSPNNSYLATSTDIPTIYLEEGTFYEDYFEITFPVIIKGSDTTDSSGNYISKTIVRVKTIGTTIVYCHDCENVEISNITFDRNGTCGIGVLFLGSKTINSIVKQCKITGTPGEPGSNQFCALEALNGASNITFEENVVEGFHSGQYAAGIGFISARNITIKNNKIDGLDFTGNGVEGLIYGPGTFEGNTIKNCACGIYVNQADLNIIKNKCTNNTCGASLNGLDNWTMELKFNTLKDNTISLNSLDNFDSTKNYWGTTNPTTLNFENSTPKLAPWFMDESMTTLSTPVSSITVTSLFDSMDFNSKLNMTASISPSNPTVPGVIWSVECGIKNSASIDENGVLSSYSTADTVTVKATAKDMSGVVGTKVITISPV</sequence>
<dbReference type="Pfam" id="PF13229">
    <property type="entry name" value="Beta_helix"/>
    <property type="match status" value="1"/>
</dbReference>
<dbReference type="Gene3D" id="2.160.20.10">
    <property type="entry name" value="Single-stranded right-handed beta-helix, Pectin lyase-like"/>
    <property type="match status" value="1"/>
</dbReference>
<comment type="caution">
    <text evidence="2">The sequence shown here is derived from an EMBL/GenBank/DDBJ whole genome shotgun (WGS) entry which is preliminary data.</text>
</comment>
<proteinExistence type="predicted"/>
<name>A0A7Y0HM58_9CLOT</name>
<dbReference type="Gene3D" id="2.60.40.1080">
    <property type="match status" value="1"/>
</dbReference>
<accession>A0A7Y0HM58</accession>
<organism evidence="2 3">
    <name type="scientific">Clostridium muellerianum</name>
    <dbReference type="NCBI Taxonomy" id="2716538"/>
    <lineage>
        <taxon>Bacteria</taxon>
        <taxon>Bacillati</taxon>
        <taxon>Bacillota</taxon>
        <taxon>Clostridia</taxon>
        <taxon>Eubacteriales</taxon>
        <taxon>Clostridiaceae</taxon>
        <taxon>Clostridium</taxon>
    </lineage>
</organism>
<protein>
    <recommendedName>
        <fullName evidence="1">Right handed beta helix domain-containing protein</fullName>
    </recommendedName>
</protein>
<dbReference type="InterPro" id="IPR012334">
    <property type="entry name" value="Pectin_lyas_fold"/>
</dbReference>
<evidence type="ECO:0000313" key="2">
    <source>
        <dbReference type="EMBL" id="NMM61830.1"/>
    </source>
</evidence>
<dbReference type="SMART" id="SM00710">
    <property type="entry name" value="PbH1"/>
    <property type="match status" value="5"/>
</dbReference>
<dbReference type="InterPro" id="IPR039448">
    <property type="entry name" value="Beta_helix"/>
</dbReference>
<dbReference type="AlphaFoldDB" id="A0A7Y0HM58"/>
<reference evidence="2 3" key="1">
    <citation type="submission" date="2020-06" db="EMBL/GenBank/DDBJ databases">
        <title>Complete Genome Sequence of Clostridium muelleri sp. nov. P21T, an Acid-Alcohol Producing Acetogen Isolated from Old Hay.</title>
        <authorList>
            <person name="Duncan K.E."/>
            <person name="Tanner R.S."/>
        </authorList>
    </citation>
    <scope>NUCLEOTIDE SEQUENCE [LARGE SCALE GENOMIC DNA]</scope>
    <source>
        <strain evidence="2 3">P21</strain>
    </source>
</reference>
<evidence type="ECO:0000259" key="1">
    <source>
        <dbReference type="Pfam" id="PF13229"/>
    </source>
</evidence>
<evidence type="ECO:0000313" key="3">
    <source>
        <dbReference type="Proteomes" id="UP000537131"/>
    </source>
</evidence>
<gene>
    <name evidence="2" type="ORF">HBE96_03830</name>
</gene>
<dbReference type="InterPro" id="IPR011050">
    <property type="entry name" value="Pectin_lyase_fold/virulence"/>
</dbReference>
<keyword evidence="3" id="KW-1185">Reference proteome</keyword>
<dbReference type="Proteomes" id="UP000537131">
    <property type="component" value="Unassembled WGS sequence"/>
</dbReference>
<dbReference type="RefSeq" id="WP_169296441.1">
    <property type="nucleotide sequence ID" value="NZ_JABBNI010000008.1"/>
</dbReference>
<dbReference type="EMBL" id="JABBNI010000008">
    <property type="protein sequence ID" value="NMM61830.1"/>
    <property type="molecule type" value="Genomic_DNA"/>
</dbReference>